<comment type="caution">
    <text evidence="9">The sequence shown here is derived from an EMBL/GenBank/DDBJ whole genome shotgun (WGS) entry which is preliminary data.</text>
</comment>
<dbReference type="SUPFAM" id="SSF88946">
    <property type="entry name" value="Sigma2 domain of RNA polymerase sigma factors"/>
    <property type="match status" value="1"/>
</dbReference>
<comment type="similarity">
    <text evidence="1">Belongs to the sigma-70 factor family. ECF subfamily.</text>
</comment>
<dbReference type="GO" id="GO:0006352">
    <property type="term" value="P:DNA-templated transcription initiation"/>
    <property type="evidence" value="ECO:0007669"/>
    <property type="project" value="InterPro"/>
</dbReference>
<dbReference type="InterPro" id="IPR036388">
    <property type="entry name" value="WH-like_DNA-bd_sf"/>
</dbReference>
<proteinExistence type="inferred from homology"/>
<dbReference type="AlphaFoldDB" id="A0A841KTS4"/>
<gene>
    <name evidence="9" type="ORF">HNQ86_002689</name>
</gene>
<accession>A0A841KTS4</accession>
<dbReference type="SUPFAM" id="SSF88659">
    <property type="entry name" value="Sigma3 and sigma4 domains of RNA polymerase sigma factors"/>
    <property type="match status" value="1"/>
</dbReference>
<feature type="domain" description="RNA polymerase sigma factor 70 region 4 type 2" evidence="8">
    <location>
        <begin position="121"/>
        <end position="172"/>
    </location>
</feature>
<dbReference type="Gene3D" id="1.10.1740.10">
    <property type="match status" value="1"/>
</dbReference>
<dbReference type="InterPro" id="IPR039425">
    <property type="entry name" value="RNA_pol_sigma-70-like"/>
</dbReference>
<dbReference type="OrthoDB" id="9797134at2"/>
<dbReference type="CDD" id="cd06171">
    <property type="entry name" value="Sigma70_r4"/>
    <property type="match status" value="1"/>
</dbReference>
<dbReference type="GO" id="GO:0003677">
    <property type="term" value="F:DNA binding"/>
    <property type="evidence" value="ECO:0007669"/>
    <property type="project" value="UniProtKB-KW"/>
</dbReference>
<dbReference type="InterPro" id="IPR014284">
    <property type="entry name" value="RNA_pol_sigma-70_dom"/>
</dbReference>
<evidence type="ECO:0000256" key="2">
    <source>
        <dbReference type="ARBA" id="ARBA00023015"/>
    </source>
</evidence>
<evidence type="ECO:0000256" key="1">
    <source>
        <dbReference type="ARBA" id="ARBA00010641"/>
    </source>
</evidence>
<dbReference type="PANTHER" id="PTHR43133">
    <property type="entry name" value="RNA POLYMERASE ECF-TYPE SIGMA FACTO"/>
    <property type="match status" value="1"/>
</dbReference>
<keyword evidence="4" id="KW-0238">DNA-binding</keyword>
<name>A0A841KTS4_9GAMM</name>
<dbReference type="EMBL" id="JACHET010000001">
    <property type="protein sequence ID" value="MBB6185344.1"/>
    <property type="molecule type" value="Genomic_DNA"/>
</dbReference>
<dbReference type="InterPro" id="IPR007627">
    <property type="entry name" value="RNA_pol_sigma70_r2"/>
</dbReference>
<evidence type="ECO:0000259" key="8">
    <source>
        <dbReference type="Pfam" id="PF08281"/>
    </source>
</evidence>
<evidence type="ECO:0000256" key="5">
    <source>
        <dbReference type="ARBA" id="ARBA00023163"/>
    </source>
</evidence>
<dbReference type="GO" id="GO:0016987">
    <property type="term" value="F:sigma factor activity"/>
    <property type="evidence" value="ECO:0007669"/>
    <property type="project" value="UniProtKB-KW"/>
</dbReference>
<reference evidence="9 10" key="1">
    <citation type="submission" date="2020-08" db="EMBL/GenBank/DDBJ databases">
        <title>Genomic Encyclopedia of Type Strains, Phase IV (KMG-IV): sequencing the most valuable type-strain genomes for metagenomic binning, comparative biology and taxonomic classification.</title>
        <authorList>
            <person name="Goeker M."/>
        </authorList>
    </citation>
    <scope>NUCLEOTIDE SEQUENCE [LARGE SCALE GENOMIC DNA]</scope>
    <source>
        <strain evidence="9 10">DSM 107085</strain>
    </source>
</reference>
<keyword evidence="2" id="KW-0805">Transcription regulation</keyword>
<evidence type="ECO:0000256" key="6">
    <source>
        <dbReference type="SAM" id="MobiDB-lite"/>
    </source>
</evidence>
<sequence length="187" mass="21146">MMRSTAMDDPSARQAATPEQTAELARAYGRMVFSAAYQVLGDHARAEDVQQDVFLRLMQRPLGRVDAWPALLKTLAVRMAIDQLRRHHRWQRLLPIWRAGRDEVGNDSADRHVERTQQAARLRHALFRLPAREAECFALRCLHGMDVAEIARSSGMTANHVSVCLHRAVRKLESDLGTSTPATEENL</sequence>
<dbReference type="Proteomes" id="UP000560000">
    <property type="component" value="Unassembled WGS sequence"/>
</dbReference>
<keyword evidence="5" id="KW-0804">Transcription</keyword>
<evidence type="ECO:0000256" key="3">
    <source>
        <dbReference type="ARBA" id="ARBA00023082"/>
    </source>
</evidence>
<dbReference type="InterPro" id="IPR013324">
    <property type="entry name" value="RNA_pol_sigma_r3/r4-like"/>
</dbReference>
<evidence type="ECO:0000259" key="7">
    <source>
        <dbReference type="Pfam" id="PF04542"/>
    </source>
</evidence>
<dbReference type="Pfam" id="PF04542">
    <property type="entry name" value="Sigma70_r2"/>
    <property type="match status" value="1"/>
</dbReference>
<dbReference type="Gene3D" id="1.10.10.10">
    <property type="entry name" value="Winged helix-like DNA-binding domain superfamily/Winged helix DNA-binding domain"/>
    <property type="match status" value="1"/>
</dbReference>
<dbReference type="PANTHER" id="PTHR43133:SF8">
    <property type="entry name" value="RNA POLYMERASE SIGMA FACTOR HI_1459-RELATED"/>
    <property type="match status" value="1"/>
</dbReference>
<feature type="domain" description="RNA polymerase sigma-70 region 2" evidence="7">
    <location>
        <begin position="24"/>
        <end position="89"/>
    </location>
</feature>
<keyword evidence="3" id="KW-0731">Sigma factor</keyword>
<feature type="region of interest" description="Disordered" evidence="6">
    <location>
        <begin position="1"/>
        <end position="20"/>
    </location>
</feature>
<dbReference type="InterPro" id="IPR013325">
    <property type="entry name" value="RNA_pol_sigma_r2"/>
</dbReference>
<evidence type="ECO:0000313" key="9">
    <source>
        <dbReference type="EMBL" id="MBB6185344.1"/>
    </source>
</evidence>
<evidence type="ECO:0000256" key="4">
    <source>
        <dbReference type="ARBA" id="ARBA00023125"/>
    </source>
</evidence>
<dbReference type="NCBIfam" id="TIGR02937">
    <property type="entry name" value="sigma70-ECF"/>
    <property type="match status" value="1"/>
</dbReference>
<evidence type="ECO:0000313" key="10">
    <source>
        <dbReference type="Proteomes" id="UP000560000"/>
    </source>
</evidence>
<dbReference type="InterPro" id="IPR013249">
    <property type="entry name" value="RNA_pol_sigma70_r4_t2"/>
</dbReference>
<organism evidence="9 10">
    <name type="scientific">Oleiagrimonas soli</name>
    <dbReference type="NCBI Taxonomy" id="1543381"/>
    <lineage>
        <taxon>Bacteria</taxon>
        <taxon>Pseudomonadati</taxon>
        <taxon>Pseudomonadota</taxon>
        <taxon>Gammaproteobacteria</taxon>
        <taxon>Lysobacterales</taxon>
        <taxon>Rhodanobacteraceae</taxon>
        <taxon>Oleiagrimonas</taxon>
    </lineage>
</organism>
<protein>
    <submittedName>
        <fullName evidence="9">RNA polymerase sigma-70 factor (ECF subfamily)</fullName>
    </submittedName>
</protein>
<dbReference type="Pfam" id="PF08281">
    <property type="entry name" value="Sigma70_r4_2"/>
    <property type="match status" value="1"/>
</dbReference>